<gene>
    <name evidence="2" type="ORF">GQ55_9G634100</name>
</gene>
<reference evidence="2 3" key="1">
    <citation type="submission" date="2018-04" db="EMBL/GenBank/DDBJ databases">
        <title>WGS assembly of Panicum hallii var. hallii HAL2.</title>
        <authorList>
            <person name="Lovell J."/>
            <person name="Jenkins J."/>
            <person name="Lowry D."/>
            <person name="Mamidi S."/>
            <person name="Sreedasyam A."/>
            <person name="Weng X."/>
            <person name="Barry K."/>
            <person name="Bonette J."/>
            <person name="Campitelli B."/>
            <person name="Daum C."/>
            <person name="Gordon S."/>
            <person name="Gould B."/>
            <person name="Lipzen A."/>
            <person name="MacQueen A."/>
            <person name="Palacio-Mejia J."/>
            <person name="Plott C."/>
            <person name="Shakirov E."/>
            <person name="Shu S."/>
            <person name="Yoshinaga Y."/>
            <person name="Zane M."/>
            <person name="Rokhsar D."/>
            <person name="Grimwood J."/>
            <person name="Schmutz J."/>
            <person name="Juenger T."/>
        </authorList>
    </citation>
    <scope>NUCLEOTIDE SEQUENCE [LARGE SCALE GENOMIC DNA]</scope>
    <source>
        <strain evidence="3">cv. HAL2</strain>
        <strain evidence="2">HAL2</strain>
    </source>
</reference>
<feature type="compositionally biased region" description="Low complexity" evidence="1">
    <location>
        <begin position="17"/>
        <end position="28"/>
    </location>
</feature>
<feature type="region of interest" description="Disordered" evidence="1">
    <location>
        <begin position="98"/>
        <end position="154"/>
    </location>
</feature>
<sequence>MGEGGGLSAERHHRATPSPLLSPLPSSSNRARTRRLGRELRGERLGFSAPLRPPTLMGKAAASPLRDTSAQLVGDGGDPLRLRCLEIERGRLGRELRGFSAPLRPPTQMGKARPPCRGTLSWGLGATDGARRRREIPRRLCRDASMGEHKSSID</sequence>
<proteinExistence type="predicted"/>
<dbReference type="Gramene" id="PUZ43091">
    <property type="protein sequence ID" value="PUZ43091"/>
    <property type="gene ID" value="GQ55_9G634100"/>
</dbReference>
<dbReference type="EMBL" id="CM009757">
    <property type="protein sequence ID" value="PUZ43090.1"/>
    <property type="molecule type" value="Genomic_DNA"/>
</dbReference>
<accession>A0A2T7CIC3</accession>
<feature type="region of interest" description="Disordered" evidence="1">
    <location>
        <begin position="1"/>
        <end position="74"/>
    </location>
</feature>
<dbReference type="AlphaFoldDB" id="A0A2T7CIC3"/>
<evidence type="ECO:0000256" key="1">
    <source>
        <dbReference type="SAM" id="MobiDB-lite"/>
    </source>
</evidence>
<feature type="compositionally biased region" description="Basic and acidic residues" evidence="1">
    <location>
        <begin position="137"/>
        <end position="154"/>
    </location>
</feature>
<evidence type="ECO:0000313" key="3">
    <source>
        <dbReference type="Proteomes" id="UP000244336"/>
    </source>
</evidence>
<evidence type="ECO:0000313" key="2">
    <source>
        <dbReference type="EMBL" id="PUZ43091.1"/>
    </source>
</evidence>
<dbReference type="EMBL" id="CM009757">
    <property type="protein sequence ID" value="PUZ43091.1"/>
    <property type="molecule type" value="Genomic_DNA"/>
</dbReference>
<name>A0A2T7CIC3_9POAL</name>
<organism evidence="2 3">
    <name type="scientific">Panicum hallii var. hallii</name>
    <dbReference type="NCBI Taxonomy" id="1504633"/>
    <lineage>
        <taxon>Eukaryota</taxon>
        <taxon>Viridiplantae</taxon>
        <taxon>Streptophyta</taxon>
        <taxon>Embryophyta</taxon>
        <taxon>Tracheophyta</taxon>
        <taxon>Spermatophyta</taxon>
        <taxon>Magnoliopsida</taxon>
        <taxon>Liliopsida</taxon>
        <taxon>Poales</taxon>
        <taxon>Poaceae</taxon>
        <taxon>PACMAD clade</taxon>
        <taxon>Panicoideae</taxon>
        <taxon>Panicodae</taxon>
        <taxon>Paniceae</taxon>
        <taxon>Panicinae</taxon>
        <taxon>Panicum</taxon>
        <taxon>Panicum sect. Panicum</taxon>
    </lineage>
</organism>
<protein>
    <submittedName>
        <fullName evidence="2">Uncharacterized protein</fullName>
    </submittedName>
</protein>
<keyword evidence="3" id="KW-1185">Reference proteome</keyword>
<dbReference type="Proteomes" id="UP000244336">
    <property type="component" value="Chromosome 9"/>
</dbReference>
<dbReference type="Gramene" id="PUZ43090">
    <property type="protein sequence ID" value="PUZ43090"/>
    <property type="gene ID" value="GQ55_9G634100"/>
</dbReference>